<proteinExistence type="predicted"/>
<keyword evidence="2" id="KW-1185">Reference proteome</keyword>
<name>A0ACC1LL46_9FUNG</name>
<feature type="non-terminal residue" evidence="1">
    <location>
        <position position="1"/>
    </location>
</feature>
<protein>
    <submittedName>
        <fullName evidence="1">Fatty acid synthase alpha subunit Lsd1</fullName>
        <ecNumber evidence="1">2.3.1.86</ecNumber>
    </submittedName>
</protein>
<dbReference type="EMBL" id="JANBUP010000681">
    <property type="protein sequence ID" value="KAJ2810549.1"/>
    <property type="molecule type" value="Genomic_DNA"/>
</dbReference>
<keyword evidence="1" id="KW-0808">Transferase</keyword>
<reference evidence="1" key="1">
    <citation type="submission" date="2022-07" db="EMBL/GenBank/DDBJ databases">
        <title>Phylogenomic reconstructions and comparative analyses of Kickxellomycotina fungi.</title>
        <authorList>
            <person name="Reynolds N.K."/>
            <person name="Stajich J.E."/>
            <person name="Barry K."/>
            <person name="Grigoriev I.V."/>
            <person name="Crous P."/>
            <person name="Smith M.E."/>
        </authorList>
    </citation>
    <scope>NUCLEOTIDE SEQUENCE</scope>
    <source>
        <strain evidence="1">CBS 102833</strain>
    </source>
</reference>
<evidence type="ECO:0000313" key="2">
    <source>
        <dbReference type="Proteomes" id="UP001140096"/>
    </source>
</evidence>
<keyword evidence="1" id="KW-0012">Acyltransferase</keyword>
<accession>A0ACC1LL46</accession>
<sequence length="415" mass="45483">TIQSGKARVMIAGSADDFAEESSVEFANMGATSNSVEEFARGRTPSEMCRPCTSTRNGFMEGLGSGIVILMSASAAIEFGAPIYGIIAMSGTATDKQGQSVPAPGKGVLTSAREACKNILPSRLLNFDYRRRQLQRELAALDTRKQEELADLADMVDGPTDSVERLVAQQVEQVEEEYAQRQRTLQDMWGNEFWKGKPSISPLRGSLAVWSLTADDIGLASFHGTSTVANDKNESDVLNTQLCHLGRTPGHAVPVVCQKWLTGHPKGAAASFMLNGVIQSLRTGLIPGNRNADNIGKELEEFDYALYLSKSIQTSGIRAGLIKSFGFGQVGGELLVVHPDYLLATLTREQLDEYNVKLQKRNTKSERYWQDTLVGNHPFVQVKSSPPFTMEQEKSVYLNPLARAKYDSKSGEYKF</sequence>
<comment type="caution">
    <text evidence="1">The sequence shown here is derived from an EMBL/GenBank/DDBJ whole genome shotgun (WGS) entry which is preliminary data.</text>
</comment>
<evidence type="ECO:0000313" key="1">
    <source>
        <dbReference type="EMBL" id="KAJ2810549.1"/>
    </source>
</evidence>
<dbReference type="Proteomes" id="UP001140096">
    <property type="component" value="Unassembled WGS sequence"/>
</dbReference>
<dbReference type="EC" id="2.3.1.86" evidence="1"/>
<organism evidence="1 2">
    <name type="scientific">Coemansia furcata</name>
    <dbReference type="NCBI Taxonomy" id="417177"/>
    <lineage>
        <taxon>Eukaryota</taxon>
        <taxon>Fungi</taxon>
        <taxon>Fungi incertae sedis</taxon>
        <taxon>Zoopagomycota</taxon>
        <taxon>Kickxellomycotina</taxon>
        <taxon>Kickxellomycetes</taxon>
        <taxon>Kickxellales</taxon>
        <taxon>Kickxellaceae</taxon>
        <taxon>Coemansia</taxon>
    </lineage>
</organism>
<gene>
    <name evidence="1" type="primary">fas2_12</name>
    <name evidence="1" type="ORF">H4S07_002611</name>
</gene>